<comment type="caution">
    <text evidence="2">The sequence shown here is derived from an EMBL/GenBank/DDBJ whole genome shotgun (WGS) entry which is preliminary data.</text>
</comment>
<keyword evidence="3" id="KW-1185">Reference proteome</keyword>
<organism evidence="2 3">
    <name type="scientific">Roseiconus lacunae</name>
    <dbReference type="NCBI Taxonomy" id="2605694"/>
    <lineage>
        <taxon>Bacteria</taxon>
        <taxon>Pseudomonadati</taxon>
        <taxon>Planctomycetota</taxon>
        <taxon>Planctomycetia</taxon>
        <taxon>Pirellulales</taxon>
        <taxon>Pirellulaceae</taxon>
        <taxon>Roseiconus</taxon>
    </lineage>
</organism>
<gene>
    <name evidence="2" type="ORF">QTN89_04670</name>
</gene>
<dbReference type="Proteomes" id="UP001239462">
    <property type="component" value="Unassembled WGS sequence"/>
</dbReference>
<dbReference type="RefSeq" id="WP_289162388.1">
    <property type="nucleotide sequence ID" value="NZ_JASZZN010000003.1"/>
</dbReference>
<sequence>MKLSIKLLAAAIIVSFLSNAKAGTIVVNELGASVSGYAGWAHANRGGGTSSLVDLTGQGGNLENGQPLPTGAAKLTTGADNADGGEIAIAGDFGSAAAVLNDLIAGYSYFKVDNGPNIFAAPSLKLAVSAAGGTGDNYGQLIYEPSWNQPVGGSVAPPTDSWQTVSIDSSTGSASNSSGGWWWTGGFEQPNGGGGPPIRSASEWAGLFAADSDFANAKIVGISVGVGTYNQNQIGYVDAVTFGTTTGGTTVYNFQPAAVVPEPMSGFVFAGLGLIAIGRRRRS</sequence>
<evidence type="ECO:0008006" key="4">
    <source>
        <dbReference type="Google" id="ProtNLM"/>
    </source>
</evidence>
<evidence type="ECO:0000313" key="2">
    <source>
        <dbReference type="EMBL" id="MDM4014713.1"/>
    </source>
</evidence>
<evidence type="ECO:0000313" key="3">
    <source>
        <dbReference type="Proteomes" id="UP001239462"/>
    </source>
</evidence>
<accession>A0ABT7PDY5</accession>
<evidence type="ECO:0000256" key="1">
    <source>
        <dbReference type="SAM" id="SignalP"/>
    </source>
</evidence>
<feature type="chain" id="PRO_5047217273" description="PEP-CTERM sorting domain-containing protein" evidence="1">
    <location>
        <begin position="23"/>
        <end position="283"/>
    </location>
</feature>
<dbReference type="EMBL" id="JASZZN010000003">
    <property type="protein sequence ID" value="MDM4014713.1"/>
    <property type="molecule type" value="Genomic_DNA"/>
</dbReference>
<keyword evidence="1" id="KW-0732">Signal</keyword>
<feature type="signal peptide" evidence="1">
    <location>
        <begin position="1"/>
        <end position="22"/>
    </location>
</feature>
<reference evidence="2 3" key="1">
    <citation type="submission" date="2023-06" db="EMBL/GenBank/DDBJ databases">
        <title>Roseiconus lacunae JC819 isolated from Gulf of Mannar region, Tamil Nadu.</title>
        <authorList>
            <person name="Pk S."/>
            <person name="Ch S."/>
            <person name="Ch V.R."/>
        </authorList>
    </citation>
    <scope>NUCLEOTIDE SEQUENCE [LARGE SCALE GENOMIC DNA]</scope>
    <source>
        <strain evidence="2 3">JC819</strain>
    </source>
</reference>
<protein>
    <recommendedName>
        <fullName evidence="4">PEP-CTERM sorting domain-containing protein</fullName>
    </recommendedName>
</protein>
<proteinExistence type="predicted"/>
<name>A0ABT7PDY5_9BACT</name>